<dbReference type="Pfam" id="PF00535">
    <property type="entry name" value="Glycos_transf_2"/>
    <property type="match status" value="1"/>
</dbReference>
<proteinExistence type="predicted"/>
<dbReference type="PANTHER" id="PTHR48090:SF7">
    <property type="entry name" value="RFBJ PROTEIN"/>
    <property type="match status" value="1"/>
</dbReference>
<dbReference type="InterPro" id="IPR029044">
    <property type="entry name" value="Nucleotide-diphossugar_trans"/>
</dbReference>
<dbReference type="Gene3D" id="3.90.550.10">
    <property type="entry name" value="Spore Coat Polysaccharide Biosynthesis Protein SpsA, Chain A"/>
    <property type="match status" value="1"/>
</dbReference>
<protein>
    <recommendedName>
        <fullName evidence="1">Glycosyltransferase 2-like domain-containing protein</fullName>
    </recommendedName>
</protein>
<reference evidence="2" key="1">
    <citation type="submission" date="2018-05" db="EMBL/GenBank/DDBJ databases">
        <authorList>
            <person name="Lanie J.A."/>
            <person name="Ng W.-L."/>
            <person name="Kazmierczak K.M."/>
            <person name="Andrzejewski T.M."/>
            <person name="Davidsen T.M."/>
            <person name="Wayne K.J."/>
            <person name="Tettelin H."/>
            <person name="Glass J.I."/>
            <person name="Rusch D."/>
            <person name="Podicherti R."/>
            <person name="Tsui H.-C.T."/>
            <person name="Winkler M.E."/>
        </authorList>
    </citation>
    <scope>NUCLEOTIDE SEQUENCE</scope>
</reference>
<feature type="domain" description="Glycosyltransferase 2-like" evidence="1">
    <location>
        <begin position="5"/>
        <end position="74"/>
    </location>
</feature>
<dbReference type="SUPFAM" id="SSF53448">
    <property type="entry name" value="Nucleotide-diphospho-sugar transferases"/>
    <property type="match status" value="1"/>
</dbReference>
<gene>
    <name evidence="2" type="ORF">METZ01_LOCUS510977</name>
</gene>
<sequence length="76" mass="8422">MYVLSVIFPCYNESSNIVGIISSIKSALQGRNDVEIILVDNGSTDSTPKVLEQALQGEHNKQFKTLRIKKNIGYGH</sequence>
<dbReference type="InterPro" id="IPR001173">
    <property type="entry name" value="Glyco_trans_2-like"/>
</dbReference>
<dbReference type="InterPro" id="IPR050256">
    <property type="entry name" value="Glycosyltransferase_2"/>
</dbReference>
<dbReference type="PANTHER" id="PTHR48090">
    <property type="entry name" value="UNDECAPRENYL-PHOSPHATE 4-DEOXY-4-FORMAMIDO-L-ARABINOSE TRANSFERASE-RELATED"/>
    <property type="match status" value="1"/>
</dbReference>
<dbReference type="EMBL" id="UINC01227302">
    <property type="protein sequence ID" value="SVE58123.1"/>
    <property type="molecule type" value="Genomic_DNA"/>
</dbReference>
<evidence type="ECO:0000313" key="2">
    <source>
        <dbReference type="EMBL" id="SVE58123.1"/>
    </source>
</evidence>
<accession>A0A383ENT5</accession>
<evidence type="ECO:0000259" key="1">
    <source>
        <dbReference type="Pfam" id="PF00535"/>
    </source>
</evidence>
<feature type="non-terminal residue" evidence="2">
    <location>
        <position position="76"/>
    </location>
</feature>
<name>A0A383ENT5_9ZZZZ</name>
<dbReference type="AlphaFoldDB" id="A0A383ENT5"/>
<organism evidence="2">
    <name type="scientific">marine metagenome</name>
    <dbReference type="NCBI Taxonomy" id="408172"/>
    <lineage>
        <taxon>unclassified sequences</taxon>
        <taxon>metagenomes</taxon>
        <taxon>ecological metagenomes</taxon>
    </lineage>
</organism>